<protein>
    <submittedName>
        <fullName evidence="9">Phosphoglycerate transporter family protein</fullName>
    </submittedName>
</protein>
<evidence type="ECO:0000256" key="6">
    <source>
        <dbReference type="ARBA" id="ARBA00023136"/>
    </source>
</evidence>
<keyword evidence="3" id="KW-1003">Cell membrane</keyword>
<dbReference type="AlphaFoldDB" id="A0A0P7I3Q0"/>
<dbReference type="PATRIC" id="fig|699431.3.peg.2406"/>
<evidence type="ECO:0000256" key="4">
    <source>
        <dbReference type="ARBA" id="ARBA00022692"/>
    </source>
</evidence>
<dbReference type="Proteomes" id="UP000050535">
    <property type="component" value="Unassembled WGS sequence"/>
</dbReference>
<feature type="transmembrane region" description="Helical" evidence="7">
    <location>
        <begin position="74"/>
        <end position="92"/>
    </location>
</feature>
<evidence type="ECO:0000256" key="3">
    <source>
        <dbReference type="ARBA" id="ARBA00022475"/>
    </source>
</evidence>
<dbReference type="PROSITE" id="PS50850">
    <property type="entry name" value="MFS"/>
    <property type="match status" value="1"/>
</dbReference>
<dbReference type="InterPro" id="IPR036259">
    <property type="entry name" value="MFS_trans_sf"/>
</dbReference>
<dbReference type="OrthoDB" id="204590at2157"/>
<accession>A0A0P7I3Q0</accession>
<feature type="transmembrane region" description="Helical" evidence="7">
    <location>
        <begin position="112"/>
        <end position="136"/>
    </location>
</feature>
<dbReference type="InterPro" id="IPR050171">
    <property type="entry name" value="MFS_Transporters"/>
</dbReference>
<feature type="transmembrane region" description="Helical" evidence="7">
    <location>
        <begin position="44"/>
        <end position="62"/>
    </location>
</feature>
<evidence type="ECO:0000256" key="7">
    <source>
        <dbReference type="SAM" id="Phobius"/>
    </source>
</evidence>
<feature type="transmembrane region" description="Helical" evidence="7">
    <location>
        <begin position="307"/>
        <end position="326"/>
    </location>
</feature>
<feature type="domain" description="Major facilitator superfamily (MFS) profile" evidence="8">
    <location>
        <begin position="1"/>
        <end position="418"/>
    </location>
</feature>
<dbReference type="SUPFAM" id="SSF103473">
    <property type="entry name" value="MFS general substrate transporter"/>
    <property type="match status" value="1"/>
</dbReference>
<dbReference type="RefSeq" id="WP_054584147.1">
    <property type="nucleotide sequence ID" value="NZ_LGUC01000001.1"/>
</dbReference>
<evidence type="ECO:0000313" key="10">
    <source>
        <dbReference type="Proteomes" id="UP000050535"/>
    </source>
</evidence>
<comment type="subcellular location">
    <subcellularLocation>
        <location evidence="1">Cell membrane</location>
        <topology evidence="1">Multi-pass membrane protein</topology>
    </subcellularLocation>
</comment>
<dbReference type="InterPro" id="IPR020846">
    <property type="entry name" value="MFS_dom"/>
</dbReference>
<evidence type="ECO:0000256" key="1">
    <source>
        <dbReference type="ARBA" id="ARBA00004651"/>
    </source>
</evidence>
<feature type="transmembrane region" description="Helical" evidence="7">
    <location>
        <begin position="226"/>
        <end position="246"/>
    </location>
</feature>
<dbReference type="GO" id="GO:0022857">
    <property type="term" value="F:transmembrane transporter activity"/>
    <property type="evidence" value="ECO:0007669"/>
    <property type="project" value="InterPro"/>
</dbReference>
<evidence type="ECO:0000259" key="8">
    <source>
        <dbReference type="PROSITE" id="PS50850"/>
    </source>
</evidence>
<feature type="transmembrane region" description="Helical" evidence="7">
    <location>
        <begin position="148"/>
        <end position="172"/>
    </location>
</feature>
<evidence type="ECO:0000256" key="2">
    <source>
        <dbReference type="ARBA" id="ARBA00022448"/>
    </source>
</evidence>
<name>A0A0P7I3Q0_9EURY</name>
<dbReference type="Pfam" id="PF07690">
    <property type="entry name" value="MFS_1"/>
    <property type="match status" value="1"/>
</dbReference>
<dbReference type="PANTHER" id="PTHR23517:SF2">
    <property type="entry name" value="MULTIDRUG RESISTANCE PROTEIN MDTH"/>
    <property type="match status" value="1"/>
</dbReference>
<keyword evidence="6 7" id="KW-0472">Membrane</keyword>
<dbReference type="Gene3D" id="1.20.1250.20">
    <property type="entry name" value="MFS general substrate transporter like domains"/>
    <property type="match status" value="1"/>
</dbReference>
<feature type="transmembrane region" description="Helical" evidence="7">
    <location>
        <begin position="397"/>
        <end position="416"/>
    </location>
</feature>
<gene>
    <name evidence="9" type="ORF">SY89_02345</name>
</gene>
<comment type="caution">
    <text evidence="9">The sequence shown here is derived from an EMBL/GenBank/DDBJ whole genome shotgun (WGS) entry which is preliminary data.</text>
</comment>
<dbReference type="PANTHER" id="PTHR23517">
    <property type="entry name" value="RESISTANCE PROTEIN MDTM, PUTATIVE-RELATED-RELATED"/>
    <property type="match status" value="1"/>
</dbReference>
<dbReference type="GO" id="GO:0005886">
    <property type="term" value="C:plasma membrane"/>
    <property type="evidence" value="ECO:0007669"/>
    <property type="project" value="UniProtKB-SubCell"/>
</dbReference>
<evidence type="ECO:0000256" key="5">
    <source>
        <dbReference type="ARBA" id="ARBA00022989"/>
    </source>
</evidence>
<reference evidence="10" key="1">
    <citation type="submission" date="2013-11" db="EMBL/GenBank/DDBJ databases">
        <authorList>
            <person name="Hoang H.T."/>
            <person name="Killian M.L."/>
            <person name="Madson D.M."/>
            <person name="Arruda P.H.E."/>
            <person name="Sun D."/>
            <person name="Schwartz K.J."/>
            <person name="Yoon K."/>
        </authorList>
    </citation>
    <scope>NUCLEOTIDE SEQUENCE [LARGE SCALE GENOMIC DNA]</scope>
    <source>
        <strain evidence="10">CDK2</strain>
    </source>
</reference>
<proteinExistence type="predicted"/>
<dbReference type="InterPro" id="IPR011701">
    <property type="entry name" value="MFS"/>
</dbReference>
<keyword evidence="10" id="KW-1185">Reference proteome</keyword>
<dbReference type="STRING" id="699431.SY89_02345"/>
<feature type="transmembrane region" description="Helical" evidence="7">
    <location>
        <begin position="178"/>
        <end position="196"/>
    </location>
</feature>
<feature type="transmembrane region" description="Helical" evidence="7">
    <location>
        <begin position="332"/>
        <end position="350"/>
    </location>
</feature>
<feature type="transmembrane region" description="Helical" evidence="7">
    <location>
        <begin position="278"/>
        <end position="295"/>
    </location>
</feature>
<evidence type="ECO:0000313" key="9">
    <source>
        <dbReference type="EMBL" id="KPN31597.1"/>
    </source>
</evidence>
<keyword evidence="2" id="KW-0813">Transport</keyword>
<feature type="transmembrane region" description="Helical" evidence="7">
    <location>
        <begin position="371"/>
        <end position="391"/>
    </location>
</feature>
<keyword evidence="4 7" id="KW-0812">Transmembrane</keyword>
<organism evidence="9 10">
    <name type="scientific">Halolamina pelagica</name>
    <dbReference type="NCBI Taxonomy" id="699431"/>
    <lineage>
        <taxon>Archaea</taxon>
        <taxon>Methanobacteriati</taxon>
        <taxon>Methanobacteriota</taxon>
        <taxon>Stenosarchaea group</taxon>
        <taxon>Halobacteria</taxon>
        <taxon>Halobacteriales</taxon>
        <taxon>Haloferacaceae</taxon>
    </lineage>
</organism>
<dbReference type="EMBL" id="LGUC01000001">
    <property type="protein sequence ID" value="KPN31597.1"/>
    <property type="molecule type" value="Genomic_DNA"/>
</dbReference>
<keyword evidence="5 7" id="KW-1133">Transmembrane helix</keyword>
<sequence length="418" mass="42586">MDGNDRRIVGLAGTAHALVHTYELSVPILVGIWLAEFATTTAELGIVVAVGMALFGIGALPGGVLADRYGSKKLIALCLAGMGGSFLVLSVAPSAAASALDGLPVLSTSPAVVAIAIALVLWGAAASVYHPAGLALISKGVSEQGRGFALHGMAGNIGIAAGPLATTVMLAFMGWETVAAVLAVPAFVVAGAVLFVEVDESSHTESDTDEDDTPDTIGEFLGVSAMVVKSAFAFVFVVVMMNGLYYRGVLTFLPELLAGLETFQPIDIAGEPQEPANYVYSGLLAVGIAGQYVGGRLTDYLSPGKGIAYAFGSLAVLAVIFLPLASMGAAPLLAVSAVLGFAMFVVQPIYQAAVAEYTPEEARGLSYGYTYLGNFGVGALGAGLAGAILTYSNQTVLFLVFALIAGIASGIGVLLIRR</sequence>